<dbReference type="EMBL" id="CP011035">
    <property type="protein sequence ID" value="ALS34726.1"/>
    <property type="molecule type" value="Genomic_DNA"/>
</dbReference>
<protein>
    <submittedName>
        <fullName evidence="1">Uncharacterized protein</fullName>
    </submittedName>
</protein>
<organism evidence="1">
    <name type="scientific">Pseudoalteromonas translucida KMM 520</name>
    <dbReference type="NCBI Taxonomy" id="1315283"/>
    <lineage>
        <taxon>Bacteria</taxon>
        <taxon>Pseudomonadati</taxon>
        <taxon>Pseudomonadota</taxon>
        <taxon>Gammaproteobacteria</taxon>
        <taxon>Alteromonadales</taxon>
        <taxon>Pseudoalteromonadaceae</taxon>
        <taxon>Pseudoalteromonas</taxon>
    </lineage>
</organism>
<proteinExistence type="predicted"/>
<accession>A0A0U2LRJ5</accession>
<evidence type="ECO:0000313" key="2">
    <source>
        <dbReference type="Proteomes" id="UP000065261"/>
    </source>
</evidence>
<dbReference type="PATRIC" id="fig|1315283.4.peg.3317"/>
<dbReference type="Proteomes" id="UP000065261">
    <property type="component" value="Chromosome II"/>
</dbReference>
<dbReference type="AlphaFoldDB" id="A0A0U2LRJ5"/>
<evidence type="ECO:0000313" key="1">
    <source>
        <dbReference type="EMBL" id="ALS34726.1"/>
    </source>
</evidence>
<dbReference type="InterPro" id="IPR011006">
    <property type="entry name" value="CheY-like_superfamily"/>
</dbReference>
<sequence length="40" mass="4437">MVDDNKINRLVLNASLEKLNINADFAYDGQDANVGNNIMI</sequence>
<name>A0A0U2LRJ5_9GAMM</name>
<reference evidence="1 2" key="1">
    <citation type="submission" date="2015-03" db="EMBL/GenBank/DDBJ databases">
        <authorList>
            <person name="Murphy D."/>
        </authorList>
    </citation>
    <scope>NUCLEOTIDE SEQUENCE [LARGE SCALE GENOMIC DNA]</scope>
    <source>
        <strain evidence="1 2">KMM 520</strain>
    </source>
</reference>
<gene>
    <name evidence="1" type="ORF">PTRA_b0208</name>
</gene>
<dbReference type="Gene3D" id="3.40.50.2300">
    <property type="match status" value="1"/>
</dbReference>
<dbReference type="SUPFAM" id="SSF52172">
    <property type="entry name" value="CheY-like"/>
    <property type="match status" value="1"/>
</dbReference>
<dbReference type="KEGG" id="ptn:PTRA_b0208"/>